<name>W0AHL7_9SPHN</name>
<evidence type="ECO:0000256" key="2">
    <source>
        <dbReference type="ARBA" id="ARBA00023015"/>
    </source>
</evidence>
<dbReference type="AlphaFoldDB" id="W0AHL7"/>
<accession>W0AHL7</accession>
<dbReference type="InterPro" id="IPR013324">
    <property type="entry name" value="RNA_pol_sigma_r3/r4-like"/>
</dbReference>
<dbReference type="InterPro" id="IPR000792">
    <property type="entry name" value="Tscrpt_reg_LuxR_C"/>
</dbReference>
<evidence type="ECO:0000313" key="7">
    <source>
        <dbReference type="EMBL" id="AHE56601.1"/>
    </source>
</evidence>
<dbReference type="InterPro" id="IPR039425">
    <property type="entry name" value="RNA_pol_sigma-70-like"/>
</dbReference>
<dbReference type="InterPro" id="IPR014284">
    <property type="entry name" value="RNA_pol_sigma-70_dom"/>
</dbReference>
<dbReference type="Pfam" id="PF08281">
    <property type="entry name" value="Sigma70_r4_2"/>
    <property type="match status" value="1"/>
</dbReference>
<dbReference type="EMBL" id="CP006644">
    <property type="protein sequence ID" value="AHE56601.1"/>
    <property type="molecule type" value="Genomic_DNA"/>
</dbReference>
<keyword evidence="4" id="KW-0238">DNA-binding</keyword>
<evidence type="ECO:0000256" key="3">
    <source>
        <dbReference type="ARBA" id="ARBA00023082"/>
    </source>
</evidence>
<protein>
    <recommendedName>
        <fullName evidence="6">HTH luxR-type domain-containing protein</fullName>
    </recommendedName>
</protein>
<dbReference type="CDD" id="cd06171">
    <property type="entry name" value="Sigma70_r4"/>
    <property type="match status" value="1"/>
</dbReference>
<dbReference type="HOGENOM" id="CLU_047691_3_0_5"/>
<dbReference type="SUPFAM" id="SSF88946">
    <property type="entry name" value="Sigma2 domain of RNA polymerase sigma factors"/>
    <property type="match status" value="1"/>
</dbReference>
<sequence>MTCGLADRSDGELAVLACGGQKAAFGTIVARHKQALHRLVVRLIDDEDEAVDIVQEAFIAAHAALPRFDPARPMRGWLTRIAVNKARDWRRRRIVRRLISAVLPDDAVEIPDDVPAIDKAVGDRAELARVNAAIARLPGNLREALVLRAIEGLSQAEAAEALGVSEKTIETRLYRARQRLKADLDRVDFPARGAKG</sequence>
<evidence type="ECO:0000259" key="6">
    <source>
        <dbReference type="SMART" id="SM00421"/>
    </source>
</evidence>
<dbReference type="Gene3D" id="1.10.10.10">
    <property type="entry name" value="Winged helix-like DNA-binding domain superfamily/Winged helix DNA-binding domain"/>
    <property type="match status" value="1"/>
</dbReference>
<dbReference type="PANTHER" id="PTHR43133:SF8">
    <property type="entry name" value="RNA POLYMERASE SIGMA FACTOR HI_1459-RELATED"/>
    <property type="match status" value="1"/>
</dbReference>
<dbReference type="Pfam" id="PF04542">
    <property type="entry name" value="Sigma70_r2"/>
    <property type="match status" value="1"/>
</dbReference>
<dbReference type="InterPro" id="IPR013325">
    <property type="entry name" value="RNA_pol_sigma_r2"/>
</dbReference>
<keyword evidence="5" id="KW-0804">Transcription</keyword>
<evidence type="ECO:0000256" key="5">
    <source>
        <dbReference type="ARBA" id="ARBA00023163"/>
    </source>
</evidence>
<gene>
    <name evidence="7" type="ORF">NX02_24970</name>
</gene>
<dbReference type="eggNOG" id="COG1595">
    <property type="taxonomic scope" value="Bacteria"/>
</dbReference>
<dbReference type="GO" id="GO:0016987">
    <property type="term" value="F:sigma factor activity"/>
    <property type="evidence" value="ECO:0007669"/>
    <property type="project" value="UniProtKB-KW"/>
</dbReference>
<dbReference type="InterPro" id="IPR007627">
    <property type="entry name" value="RNA_pol_sigma70_r2"/>
</dbReference>
<dbReference type="PANTHER" id="PTHR43133">
    <property type="entry name" value="RNA POLYMERASE ECF-TYPE SIGMA FACTO"/>
    <property type="match status" value="1"/>
</dbReference>
<dbReference type="KEGG" id="ssan:NX02_24970"/>
<reference evidence="7 8" key="1">
    <citation type="submission" date="2013-07" db="EMBL/GenBank/DDBJ databases">
        <title>Completed genome of Sphingomonas sanxanigenens NX02.</title>
        <authorList>
            <person name="Ma T."/>
            <person name="Huang H."/>
            <person name="Wu M."/>
            <person name="Li X."/>
            <person name="Li G."/>
        </authorList>
    </citation>
    <scope>NUCLEOTIDE SEQUENCE [LARGE SCALE GENOMIC DNA]</scope>
    <source>
        <strain evidence="7 8">NX02</strain>
    </source>
</reference>
<keyword evidence="8" id="KW-1185">Reference proteome</keyword>
<proteinExistence type="inferred from homology"/>
<evidence type="ECO:0000313" key="8">
    <source>
        <dbReference type="Proteomes" id="UP000018851"/>
    </source>
</evidence>
<dbReference type="InterPro" id="IPR036388">
    <property type="entry name" value="WH-like_DNA-bd_sf"/>
</dbReference>
<dbReference type="Gene3D" id="1.10.1740.10">
    <property type="match status" value="1"/>
</dbReference>
<dbReference type="SMART" id="SM00421">
    <property type="entry name" value="HTH_LUXR"/>
    <property type="match status" value="1"/>
</dbReference>
<dbReference type="STRING" id="1123269.NX02_24970"/>
<dbReference type="GO" id="GO:0006352">
    <property type="term" value="P:DNA-templated transcription initiation"/>
    <property type="evidence" value="ECO:0007669"/>
    <property type="project" value="InterPro"/>
</dbReference>
<dbReference type="Proteomes" id="UP000018851">
    <property type="component" value="Chromosome"/>
</dbReference>
<dbReference type="PATRIC" id="fig|1123269.5.peg.4895"/>
<dbReference type="SUPFAM" id="SSF88659">
    <property type="entry name" value="Sigma3 and sigma4 domains of RNA polymerase sigma factors"/>
    <property type="match status" value="1"/>
</dbReference>
<evidence type="ECO:0000256" key="4">
    <source>
        <dbReference type="ARBA" id="ARBA00023125"/>
    </source>
</evidence>
<dbReference type="OrthoDB" id="7041663at2"/>
<comment type="similarity">
    <text evidence="1">Belongs to the sigma-70 factor family. ECF subfamily.</text>
</comment>
<dbReference type="GO" id="GO:0003677">
    <property type="term" value="F:DNA binding"/>
    <property type="evidence" value="ECO:0007669"/>
    <property type="project" value="UniProtKB-KW"/>
</dbReference>
<feature type="domain" description="HTH luxR-type" evidence="6">
    <location>
        <begin position="138"/>
        <end position="193"/>
    </location>
</feature>
<keyword evidence="3" id="KW-0731">Sigma factor</keyword>
<evidence type="ECO:0000256" key="1">
    <source>
        <dbReference type="ARBA" id="ARBA00010641"/>
    </source>
</evidence>
<dbReference type="InterPro" id="IPR013249">
    <property type="entry name" value="RNA_pol_sigma70_r4_t2"/>
</dbReference>
<dbReference type="NCBIfam" id="TIGR02937">
    <property type="entry name" value="sigma70-ECF"/>
    <property type="match status" value="1"/>
</dbReference>
<dbReference type="RefSeq" id="WP_025294704.1">
    <property type="nucleotide sequence ID" value="NZ_CP006644.1"/>
</dbReference>
<keyword evidence="2" id="KW-0805">Transcription regulation</keyword>
<organism evidence="7 8">
    <name type="scientific">Sphingomonas sanxanigenens DSM 19645 = NX02</name>
    <dbReference type="NCBI Taxonomy" id="1123269"/>
    <lineage>
        <taxon>Bacteria</taxon>
        <taxon>Pseudomonadati</taxon>
        <taxon>Pseudomonadota</taxon>
        <taxon>Alphaproteobacteria</taxon>
        <taxon>Sphingomonadales</taxon>
        <taxon>Sphingomonadaceae</taxon>
        <taxon>Sphingomonas</taxon>
    </lineage>
</organism>